<dbReference type="GO" id="GO:0016020">
    <property type="term" value="C:membrane"/>
    <property type="evidence" value="ECO:0007669"/>
    <property type="project" value="UniProtKB-SubCell"/>
</dbReference>
<gene>
    <name evidence="6" type="ORF">C8A04DRAFT_38957</name>
</gene>
<reference evidence="6" key="2">
    <citation type="submission" date="2023-05" db="EMBL/GenBank/DDBJ databases">
        <authorList>
            <consortium name="Lawrence Berkeley National Laboratory"/>
            <person name="Steindorff A."/>
            <person name="Hensen N."/>
            <person name="Bonometti L."/>
            <person name="Westerberg I."/>
            <person name="Brannstrom I.O."/>
            <person name="Guillou S."/>
            <person name="Cros-Aarteil S."/>
            <person name="Calhoun S."/>
            <person name="Haridas S."/>
            <person name="Kuo A."/>
            <person name="Mondo S."/>
            <person name="Pangilinan J."/>
            <person name="Riley R."/>
            <person name="Labutti K."/>
            <person name="Andreopoulos B."/>
            <person name="Lipzen A."/>
            <person name="Chen C."/>
            <person name="Yanf M."/>
            <person name="Daum C."/>
            <person name="Ng V."/>
            <person name="Clum A."/>
            <person name="Ohm R."/>
            <person name="Martin F."/>
            <person name="Silar P."/>
            <person name="Natvig D."/>
            <person name="Lalanne C."/>
            <person name="Gautier V."/>
            <person name="Ament-Velasquez S.L."/>
            <person name="Kruys A."/>
            <person name="Hutchinson M.I."/>
            <person name="Powell A.J."/>
            <person name="Barry K."/>
            <person name="Miller A.N."/>
            <person name="Grigoriev I.V."/>
            <person name="Debuchy R."/>
            <person name="Gladieux P."/>
            <person name="Thoren M.H."/>
            <person name="Johannesson H."/>
        </authorList>
    </citation>
    <scope>NUCLEOTIDE SEQUENCE</scope>
    <source>
        <strain evidence="6">CBS 141.50</strain>
    </source>
</reference>
<keyword evidence="4" id="KW-0472">Membrane</keyword>
<protein>
    <recommendedName>
        <fullName evidence="5">LicD/FKTN/FKRP nucleotidyltransferase domain-containing protein</fullName>
    </recommendedName>
</protein>
<dbReference type="RefSeq" id="XP_062634931.1">
    <property type="nucleotide sequence ID" value="XM_062784401.1"/>
</dbReference>
<keyword evidence="3" id="KW-1133">Transmembrane helix</keyword>
<feature type="domain" description="LicD/FKTN/FKRP nucleotidyltransferase" evidence="5">
    <location>
        <begin position="11"/>
        <end position="114"/>
    </location>
</feature>
<organism evidence="6 7">
    <name type="scientific">Dichotomopilus funicola</name>
    <dbReference type="NCBI Taxonomy" id="1934379"/>
    <lineage>
        <taxon>Eukaryota</taxon>
        <taxon>Fungi</taxon>
        <taxon>Dikarya</taxon>
        <taxon>Ascomycota</taxon>
        <taxon>Pezizomycotina</taxon>
        <taxon>Sordariomycetes</taxon>
        <taxon>Sordariomycetidae</taxon>
        <taxon>Sordariales</taxon>
        <taxon>Chaetomiaceae</taxon>
        <taxon>Dichotomopilus</taxon>
    </lineage>
</organism>
<sequence>MVRAYLSTFNELGIETWLAHDSLLGWWLSGQVLPGDRDVRMQVSEPGIFDLAAYYNMTTFSIRVPGQPKSVRRKYQLELSRFAKAREQSDPAGSADGRWIDTDTGLYIDMYAVRYNLTHPGGRGMMSCKDGGEFRDKDLFPLQKTSFEGVPAKIPHQTRELLVAEYGARALKAGGRNG</sequence>
<dbReference type="PANTHER" id="PTHR15407:SF32">
    <property type="entry name" value="PROTEIN (MNN4), PUTATIVE (AFU_ORTHOLOGUE AFUA_1G03790)-RELATED"/>
    <property type="match status" value="1"/>
</dbReference>
<evidence type="ECO:0000256" key="1">
    <source>
        <dbReference type="ARBA" id="ARBA00004167"/>
    </source>
</evidence>
<accession>A0AAN6ZJH8</accession>
<dbReference type="EMBL" id="MU853609">
    <property type="protein sequence ID" value="KAK4141560.1"/>
    <property type="molecule type" value="Genomic_DNA"/>
</dbReference>
<reference evidence="6" key="1">
    <citation type="journal article" date="2023" name="Mol. Phylogenet. Evol.">
        <title>Genome-scale phylogeny and comparative genomics of the fungal order Sordariales.</title>
        <authorList>
            <person name="Hensen N."/>
            <person name="Bonometti L."/>
            <person name="Westerberg I."/>
            <person name="Brannstrom I.O."/>
            <person name="Guillou S."/>
            <person name="Cros-Aarteil S."/>
            <person name="Calhoun S."/>
            <person name="Haridas S."/>
            <person name="Kuo A."/>
            <person name="Mondo S."/>
            <person name="Pangilinan J."/>
            <person name="Riley R."/>
            <person name="LaButti K."/>
            <person name="Andreopoulos B."/>
            <person name="Lipzen A."/>
            <person name="Chen C."/>
            <person name="Yan M."/>
            <person name="Daum C."/>
            <person name="Ng V."/>
            <person name="Clum A."/>
            <person name="Steindorff A."/>
            <person name="Ohm R.A."/>
            <person name="Martin F."/>
            <person name="Silar P."/>
            <person name="Natvig D.O."/>
            <person name="Lalanne C."/>
            <person name="Gautier V."/>
            <person name="Ament-Velasquez S.L."/>
            <person name="Kruys A."/>
            <person name="Hutchinson M.I."/>
            <person name="Powell A.J."/>
            <person name="Barry K."/>
            <person name="Miller A.N."/>
            <person name="Grigoriev I.V."/>
            <person name="Debuchy R."/>
            <person name="Gladieux P."/>
            <person name="Hiltunen Thoren M."/>
            <person name="Johannesson H."/>
        </authorList>
    </citation>
    <scope>NUCLEOTIDE SEQUENCE</scope>
    <source>
        <strain evidence="6">CBS 141.50</strain>
    </source>
</reference>
<dbReference type="Proteomes" id="UP001302676">
    <property type="component" value="Unassembled WGS sequence"/>
</dbReference>
<name>A0AAN6ZJH8_9PEZI</name>
<keyword evidence="7" id="KW-1185">Reference proteome</keyword>
<dbReference type="InterPro" id="IPR007074">
    <property type="entry name" value="LicD/FKTN/FKRP_NTP_transf"/>
</dbReference>
<proteinExistence type="predicted"/>
<comment type="subcellular location">
    <subcellularLocation>
        <location evidence="1">Membrane</location>
        <topology evidence="1">Single-pass membrane protein</topology>
    </subcellularLocation>
</comment>
<keyword evidence="2" id="KW-0812">Transmembrane</keyword>
<evidence type="ECO:0000259" key="5">
    <source>
        <dbReference type="Pfam" id="PF04991"/>
    </source>
</evidence>
<feature type="domain" description="LicD/FKTN/FKRP nucleotidyltransferase" evidence="5">
    <location>
        <begin position="130"/>
        <end position="167"/>
    </location>
</feature>
<evidence type="ECO:0000256" key="2">
    <source>
        <dbReference type="ARBA" id="ARBA00022692"/>
    </source>
</evidence>
<evidence type="ECO:0000256" key="4">
    <source>
        <dbReference type="ARBA" id="ARBA00023136"/>
    </source>
</evidence>
<dbReference type="InterPro" id="IPR009644">
    <property type="entry name" value="FKTN/MNN4/W02B3.4-1"/>
</dbReference>
<dbReference type="GeneID" id="87821014"/>
<comment type="caution">
    <text evidence="6">The sequence shown here is derived from an EMBL/GenBank/DDBJ whole genome shotgun (WGS) entry which is preliminary data.</text>
</comment>
<evidence type="ECO:0000313" key="7">
    <source>
        <dbReference type="Proteomes" id="UP001302676"/>
    </source>
</evidence>
<evidence type="ECO:0000256" key="3">
    <source>
        <dbReference type="ARBA" id="ARBA00022989"/>
    </source>
</evidence>
<dbReference type="AlphaFoldDB" id="A0AAN6ZJH8"/>
<evidence type="ECO:0000313" key="6">
    <source>
        <dbReference type="EMBL" id="KAK4141560.1"/>
    </source>
</evidence>
<dbReference type="PANTHER" id="PTHR15407">
    <property type="entry name" value="FUKUTIN-RELATED"/>
    <property type="match status" value="1"/>
</dbReference>
<dbReference type="Pfam" id="PF04991">
    <property type="entry name" value="LicD"/>
    <property type="match status" value="2"/>
</dbReference>
<dbReference type="GO" id="GO:0009100">
    <property type="term" value="P:glycoprotein metabolic process"/>
    <property type="evidence" value="ECO:0007669"/>
    <property type="project" value="UniProtKB-ARBA"/>
</dbReference>